<comment type="caution">
    <text evidence="2">The sequence shown here is derived from an EMBL/GenBank/DDBJ whole genome shotgun (WGS) entry which is preliminary data.</text>
</comment>
<organism evidence="2 3">
    <name type="scientific">Microbacterium aoyamense</name>
    <dbReference type="NCBI Taxonomy" id="344166"/>
    <lineage>
        <taxon>Bacteria</taxon>
        <taxon>Bacillati</taxon>
        <taxon>Actinomycetota</taxon>
        <taxon>Actinomycetes</taxon>
        <taxon>Micrococcales</taxon>
        <taxon>Microbacteriaceae</taxon>
        <taxon>Microbacterium</taxon>
    </lineage>
</organism>
<gene>
    <name evidence="2" type="ORF">GCM10009775_25520</name>
</gene>
<dbReference type="EMBL" id="BAAAOF010000005">
    <property type="protein sequence ID" value="GAA1932391.1"/>
    <property type="molecule type" value="Genomic_DNA"/>
</dbReference>
<evidence type="ECO:0000313" key="3">
    <source>
        <dbReference type="Proteomes" id="UP001501343"/>
    </source>
</evidence>
<evidence type="ECO:0008006" key="4">
    <source>
        <dbReference type="Google" id="ProtNLM"/>
    </source>
</evidence>
<accession>A0ABN2PTR1</accession>
<name>A0ABN2PTR1_9MICO</name>
<protein>
    <recommendedName>
        <fullName evidence="4">Nuclear transport factor 2 family protein</fullName>
    </recommendedName>
</protein>
<feature type="chain" id="PRO_5047320832" description="Nuclear transport factor 2 family protein" evidence="1">
    <location>
        <begin position="23"/>
        <end position="177"/>
    </location>
</feature>
<dbReference type="Proteomes" id="UP001501343">
    <property type="component" value="Unassembled WGS sequence"/>
</dbReference>
<keyword evidence="3" id="KW-1185">Reference proteome</keyword>
<evidence type="ECO:0000313" key="2">
    <source>
        <dbReference type="EMBL" id="GAA1932391.1"/>
    </source>
</evidence>
<sequence>MLWSLAVLSLAASALVGCSAAADSVPSSSPTIATFATEEEAFAAAEETYRAYVDALNQVDLADPSTFEAVYAWTTGELNASDRGTFSELHAEGYALRGKSTITAIDFSRATLRPLELTADVCLLSEGVDIIDASGRSVLPPDRATLQSIQVSFAPSKSSETALIIDFVEPGKAGAEC</sequence>
<evidence type="ECO:0000256" key="1">
    <source>
        <dbReference type="SAM" id="SignalP"/>
    </source>
</evidence>
<keyword evidence="1" id="KW-0732">Signal</keyword>
<proteinExistence type="predicted"/>
<feature type="signal peptide" evidence="1">
    <location>
        <begin position="1"/>
        <end position="22"/>
    </location>
</feature>
<reference evidence="2 3" key="1">
    <citation type="journal article" date="2019" name="Int. J. Syst. Evol. Microbiol.">
        <title>The Global Catalogue of Microorganisms (GCM) 10K type strain sequencing project: providing services to taxonomists for standard genome sequencing and annotation.</title>
        <authorList>
            <consortium name="The Broad Institute Genomics Platform"/>
            <consortium name="The Broad Institute Genome Sequencing Center for Infectious Disease"/>
            <person name="Wu L."/>
            <person name="Ma J."/>
        </authorList>
    </citation>
    <scope>NUCLEOTIDE SEQUENCE [LARGE SCALE GENOMIC DNA]</scope>
    <source>
        <strain evidence="2 3">JCM 14900</strain>
    </source>
</reference>